<dbReference type="AlphaFoldDB" id="A0A0B7NW69"/>
<sequence>MPLFKSKRNNQITSEFDTVSQSALLPIQNVYSAYNRLPSPVLTVDQSPENVYRSSNIRNNHHYHHHQKPNENTEQDTAEKFSQQQILIKEAEERAPQIVLTGGNGPAFNYSVYNSNYFELNFEKIKTVMYYPPALNVTTIGIGEISDLTLRPHAVTNVTFSVQLFSDAGNNFNNMDKTTTINTVGKNGSSFESLVEELCLEGGKNESESTKEDEIKIVYELMPTLRFGDYGTLSMLLTEQALTVSCEKLQNMAKQP</sequence>
<dbReference type="Proteomes" id="UP000054107">
    <property type="component" value="Unassembled WGS sequence"/>
</dbReference>
<keyword evidence="2" id="KW-1185">Reference proteome</keyword>
<name>A0A0B7NW69_9FUNG</name>
<organism evidence="1 2">
    <name type="scientific">Parasitella parasitica</name>
    <dbReference type="NCBI Taxonomy" id="35722"/>
    <lineage>
        <taxon>Eukaryota</taxon>
        <taxon>Fungi</taxon>
        <taxon>Fungi incertae sedis</taxon>
        <taxon>Mucoromycota</taxon>
        <taxon>Mucoromycotina</taxon>
        <taxon>Mucoromycetes</taxon>
        <taxon>Mucorales</taxon>
        <taxon>Mucorineae</taxon>
        <taxon>Mucoraceae</taxon>
        <taxon>Parasitella</taxon>
    </lineage>
</organism>
<reference evidence="1 2" key="1">
    <citation type="submission" date="2014-09" db="EMBL/GenBank/DDBJ databases">
        <authorList>
            <person name="Ellenberger Sabrina"/>
        </authorList>
    </citation>
    <scope>NUCLEOTIDE SEQUENCE [LARGE SCALE GENOMIC DNA]</scope>
    <source>
        <strain evidence="1 2">CBS 412.66</strain>
    </source>
</reference>
<protein>
    <submittedName>
        <fullName evidence="1">Uncharacterized protein</fullName>
    </submittedName>
</protein>
<proteinExistence type="predicted"/>
<accession>A0A0B7NW69</accession>
<evidence type="ECO:0000313" key="1">
    <source>
        <dbReference type="EMBL" id="CEP19855.1"/>
    </source>
</evidence>
<gene>
    <name evidence="1" type="primary">PARPA_14173.1 scaffold 48340</name>
</gene>
<dbReference type="OrthoDB" id="20273at2759"/>
<evidence type="ECO:0000313" key="2">
    <source>
        <dbReference type="Proteomes" id="UP000054107"/>
    </source>
</evidence>
<dbReference type="EMBL" id="LN734117">
    <property type="protein sequence ID" value="CEP19855.1"/>
    <property type="molecule type" value="Genomic_DNA"/>
</dbReference>